<dbReference type="Pfam" id="PF00085">
    <property type="entry name" value="Thioredoxin"/>
    <property type="match status" value="1"/>
</dbReference>
<sequence>MISRRRLAVFAFLFASAIFSSAAPAGAAEQSFTPQAFAAAQTAGKSIIVHVYAPWCPTCRAQEPAMQRVEADPKYADVAMFRVDFDSQKSALRTLKANRQSTIIVFKGDKEVGRSVGVTDPGEISALLSKAL</sequence>
<dbReference type="KEGG" id="mros:EHO51_06640"/>
<dbReference type="Gene3D" id="3.40.30.10">
    <property type="entry name" value="Glutaredoxin"/>
    <property type="match status" value="1"/>
</dbReference>
<dbReference type="InterPro" id="IPR050620">
    <property type="entry name" value="Thioredoxin_H-type-like"/>
</dbReference>
<proteinExistence type="predicted"/>
<dbReference type="SUPFAM" id="SSF52833">
    <property type="entry name" value="Thioredoxin-like"/>
    <property type="match status" value="1"/>
</dbReference>
<dbReference type="PROSITE" id="PS51352">
    <property type="entry name" value="THIOREDOXIN_2"/>
    <property type="match status" value="1"/>
</dbReference>
<feature type="domain" description="Thioredoxin" evidence="3">
    <location>
        <begin position="17"/>
        <end position="132"/>
    </location>
</feature>
<keyword evidence="2" id="KW-0732">Signal</keyword>
<reference evidence="4 5" key="1">
    <citation type="submission" date="2018-11" db="EMBL/GenBank/DDBJ databases">
        <title>Genome squencing of methanotrophic bacteria isolated from alkaline groundwater in Korea.</title>
        <authorList>
            <person name="Nguyen L.N."/>
        </authorList>
    </citation>
    <scope>NUCLEOTIDE SEQUENCE [LARGE SCALE GENOMIC DNA]</scope>
    <source>
        <strain evidence="4 5">GW6</strain>
    </source>
</reference>
<feature type="chain" id="PRO_5018288435" evidence="2">
    <location>
        <begin position="23"/>
        <end position="132"/>
    </location>
</feature>
<feature type="signal peptide" evidence="2">
    <location>
        <begin position="1"/>
        <end position="22"/>
    </location>
</feature>
<organism evidence="4 5">
    <name type="scientific">Methylocystis rosea</name>
    <dbReference type="NCBI Taxonomy" id="173366"/>
    <lineage>
        <taxon>Bacteria</taxon>
        <taxon>Pseudomonadati</taxon>
        <taxon>Pseudomonadota</taxon>
        <taxon>Alphaproteobacteria</taxon>
        <taxon>Hyphomicrobiales</taxon>
        <taxon>Methylocystaceae</taxon>
        <taxon>Methylocystis</taxon>
    </lineage>
</organism>
<evidence type="ECO:0000256" key="1">
    <source>
        <dbReference type="ARBA" id="ARBA00023284"/>
    </source>
</evidence>
<protein>
    <submittedName>
        <fullName evidence="4">Thioredoxin</fullName>
    </submittedName>
</protein>
<name>A0A3G8M399_9HYPH</name>
<evidence type="ECO:0000259" key="3">
    <source>
        <dbReference type="PROSITE" id="PS51352"/>
    </source>
</evidence>
<evidence type="ECO:0000313" key="5">
    <source>
        <dbReference type="Proteomes" id="UP000273982"/>
    </source>
</evidence>
<dbReference type="PROSITE" id="PS00194">
    <property type="entry name" value="THIOREDOXIN_1"/>
    <property type="match status" value="1"/>
</dbReference>
<dbReference type="EMBL" id="CP034086">
    <property type="protein sequence ID" value="AZG76433.1"/>
    <property type="molecule type" value="Genomic_DNA"/>
</dbReference>
<dbReference type="PANTHER" id="PTHR10438:SF463">
    <property type="entry name" value="THIOREDOXIN"/>
    <property type="match status" value="1"/>
</dbReference>
<evidence type="ECO:0000313" key="4">
    <source>
        <dbReference type="EMBL" id="AZG76433.1"/>
    </source>
</evidence>
<dbReference type="InterPro" id="IPR013766">
    <property type="entry name" value="Thioredoxin_domain"/>
</dbReference>
<gene>
    <name evidence="4" type="ORF">EHO51_06640</name>
</gene>
<dbReference type="CDD" id="cd02947">
    <property type="entry name" value="TRX_family"/>
    <property type="match status" value="1"/>
</dbReference>
<dbReference type="Proteomes" id="UP000273982">
    <property type="component" value="Chromosome"/>
</dbReference>
<dbReference type="RefSeq" id="WP_124738237.1">
    <property type="nucleotide sequence ID" value="NZ_CP034086.1"/>
</dbReference>
<keyword evidence="1" id="KW-0676">Redox-active center</keyword>
<accession>A0A3G8M399</accession>
<dbReference type="PANTHER" id="PTHR10438">
    <property type="entry name" value="THIOREDOXIN"/>
    <property type="match status" value="1"/>
</dbReference>
<evidence type="ECO:0000256" key="2">
    <source>
        <dbReference type="SAM" id="SignalP"/>
    </source>
</evidence>
<dbReference type="InterPro" id="IPR036249">
    <property type="entry name" value="Thioredoxin-like_sf"/>
</dbReference>
<dbReference type="InterPro" id="IPR017937">
    <property type="entry name" value="Thioredoxin_CS"/>
</dbReference>
<dbReference type="GO" id="GO:0015036">
    <property type="term" value="F:disulfide oxidoreductase activity"/>
    <property type="evidence" value="ECO:0007669"/>
    <property type="project" value="UniProtKB-ARBA"/>
</dbReference>
<dbReference type="AlphaFoldDB" id="A0A3G8M399"/>